<evidence type="ECO:0000313" key="1">
    <source>
        <dbReference type="EMBL" id="OGN08504.1"/>
    </source>
</evidence>
<dbReference type="Proteomes" id="UP000178023">
    <property type="component" value="Unassembled WGS sequence"/>
</dbReference>
<evidence type="ECO:0000313" key="2">
    <source>
        <dbReference type="Proteomes" id="UP000178023"/>
    </source>
</evidence>
<name>A0A1F8F5S2_9BACT</name>
<dbReference type="AlphaFoldDB" id="A0A1F8F5S2"/>
<proteinExistence type="predicted"/>
<sequence length="113" mass="12987">MAVSYLVKTWLFRPIFDLLQKFYGYVIMIESEFCSYQPTKEAIVARRLTTNGDGHISGLTVAAFQEFAPKALEDDERVFGGDPLRRFTPLDEVPVDTPTPWCEGNWDLRARPR</sequence>
<reference evidence="1 2" key="1">
    <citation type="journal article" date="2016" name="Nat. Commun.">
        <title>Thousands of microbial genomes shed light on interconnected biogeochemical processes in an aquifer system.</title>
        <authorList>
            <person name="Anantharaman K."/>
            <person name="Brown C.T."/>
            <person name="Hug L.A."/>
            <person name="Sharon I."/>
            <person name="Castelle C.J."/>
            <person name="Probst A.J."/>
            <person name="Thomas B.C."/>
            <person name="Singh A."/>
            <person name="Wilkins M.J."/>
            <person name="Karaoz U."/>
            <person name="Brodie E.L."/>
            <person name="Williams K.H."/>
            <person name="Hubbard S.S."/>
            <person name="Banfield J.F."/>
        </authorList>
    </citation>
    <scope>NUCLEOTIDE SEQUENCE [LARGE SCALE GENOMIC DNA]</scope>
</reference>
<dbReference type="EMBL" id="MGJL01000003">
    <property type="protein sequence ID" value="OGN08504.1"/>
    <property type="molecule type" value="Genomic_DNA"/>
</dbReference>
<protein>
    <submittedName>
        <fullName evidence="1">Uncharacterized protein</fullName>
    </submittedName>
</protein>
<organism evidence="1 2">
    <name type="scientific">Candidatus Yanofskybacteria bacterium RIFCSPHIGHO2_01_FULL_45_42</name>
    <dbReference type="NCBI Taxonomy" id="1802671"/>
    <lineage>
        <taxon>Bacteria</taxon>
        <taxon>Candidatus Yanofskyibacteriota</taxon>
    </lineage>
</organism>
<gene>
    <name evidence="1" type="ORF">A2750_02145</name>
</gene>
<comment type="caution">
    <text evidence="1">The sequence shown here is derived from an EMBL/GenBank/DDBJ whole genome shotgun (WGS) entry which is preliminary data.</text>
</comment>
<accession>A0A1F8F5S2</accession>